<evidence type="ECO:0000256" key="15">
    <source>
        <dbReference type="ARBA" id="ARBA00023049"/>
    </source>
</evidence>
<evidence type="ECO:0000256" key="13">
    <source>
        <dbReference type="ARBA" id="ARBA00022833"/>
    </source>
</evidence>
<evidence type="ECO:0000313" key="23">
    <source>
        <dbReference type="EMBL" id="MDS0299973.1"/>
    </source>
</evidence>
<feature type="domain" description="PA" evidence="21">
    <location>
        <begin position="100"/>
        <end position="189"/>
    </location>
</feature>
<evidence type="ECO:0000256" key="14">
    <source>
        <dbReference type="ARBA" id="ARBA00023034"/>
    </source>
</evidence>
<dbReference type="InterPro" id="IPR003137">
    <property type="entry name" value="PA_domain"/>
</dbReference>
<evidence type="ECO:0000256" key="11">
    <source>
        <dbReference type="ARBA" id="ARBA00022801"/>
    </source>
</evidence>
<evidence type="ECO:0000256" key="9">
    <source>
        <dbReference type="ARBA" id="ARBA00022723"/>
    </source>
</evidence>
<keyword evidence="11" id="KW-0378">Hydrolase</keyword>
<keyword evidence="15" id="KW-0482">Metalloprotease</keyword>
<keyword evidence="14" id="KW-0333">Golgi apparatus</keyword>
<gene>
    <name evidence="23" type="ORF">NDI76_14590</name>
</gene>
<protein>
    <recommendedName>
        <fullName evidence="5">Carboxypeptidase Q</fullName>
    </recommendedName>
    <alternativeName>
        <fullName evidence="20">Plasma glutamate carboxypeptidase</fullName>
    </alternativeName>
</protein>
<comment type="caution">
    <text evidence="23">The sequence shown here is derived from an EMBL/GenBank/DDBJ whole genome shotgun (WGS) entry which is preliminary data.</text>
</comment>
<keyword evidence="16" id="KW-0865">Zymogen</keyword>
<keyword evidence="18" id="KW-0458">Lysosome</keyword>
<dbReference type="Pfam" id="PF04389">
    <property type="entry name" value="Peptidase_M28"/>
    <property type="match status" value="1"/>
</dbReference>
<evidence type="ECO:0000256" key="17">
    <source>
        <dbReference type="ARBA" id="ARBA00023180"/>
    </source>
</evidence>
<keyword evidence="12" id="KW-0256">Endoplasmic reticulum</keyword>
<keyword evidence="13" id="KW-0862">Zinc</keyword>
<keyword evidence="17" id="KW-0325">Glycoprotein</keyword>
<dbReference type="Proteomes" id="UP001257060">
    <property type="component" value="Unassembled WGS sequence"/>
</dbReference>
<dbReference type="PANTHER" id="PTHR12053:SF3">
    <property type="entry name" value="CARBOXYPEPTIDASE Q"/>
    <property type="match status" value="1"/>
</dbReference>
<evidence type="ECO:0000256" key="1">
    <source>
        <dbReference type="ARBA" id="ARBA00004240"/>
    </source>
</evidence>
<evidence type="ECO:0000256" key="12">
    <source>
        <dbReference type="ARBA" id="ARBA00022824"/>
    </source>
</evidence>
<dbReference type="SUPFAM" id="SSF52025">
    <property type="entry name" value="PA domain"/>
    <property type="match status" value="1"/>
</dbReference>
<evidence type="ECO:0000259" key="22">
    <source>
        <dbReference type="Pfam" id="PF04389"/>
    </source>
</evidence>
<sequence>MDRRDGTERDAALGRAWTDDEPWEFLTNLTRLGNRMGGSGGERRAAGLVANALLDAGVRDVREEPFEMRAWTRGSSTLALADGGREFETVALPYSPPGDVTGELVDVGHGTPDEVDDRDVAGKIAVASTTTPPGGRFVHRMEKFSYAVERGAEAFVFVNHVPGQLPPTGSLQFDEEAAAPAVGVSKESGGWLTDYAEDGAEARLTVEAETGGGESRNVVGRLGPDTDEEIVLLAHYDAHDIAEGALDNGCGIATVVTAARILADLDLPVGVRVAGVGCEETGLTGAEHLAAELDHDRIKTVVNVDGAGRFRDLVAMTHTSEATADVARTVADETRHPIQVESEPHPFSDQWPFVRAGVPALQLHSDSGERGRGWGHTHADTRDKVDDRNIREHGMLAALLVEELAGRDVSALPRLDADELADAFRAADFETGMRAAGLWPADWE</sequence>
<keyword evidence="10" id="KW-0732">Signal</keyword>
<evidence type="ECO:0000256" key="7">
    <source>
        <dbReference type="ARBA" id="ARBA00022645"/>
    </source>
</evidence>
<reference evidence="23 24" key="1">
    <citation type="submission" date="2022-06" db="EMBL/GenBank/DDBJ databases">
        <title>Halogeometricum sp. a new haloarchaeum isolate from saline soil.</title>
        <authorList>
            <person name="Strakova D."/>
            <person name="Galisteo C."/>
            <person name="Sanchez-Porro C."/>
            <person name="Ventosa A."/>
        </authorList>
    </citation>
    <scope>NUCLEOTIDE SEQUENCE [LARGE SCALE GENOMIC DNA]</scope>
    <source>
        <strain evidence="23 24">S1BR25-6</strain>
    </source>
</reference>
<organism evidence="23 24">
    <name type="scientific">Halogeometricum salsisoli</name>
    <dbReference type="NCBI Taxonomy" id="2950536"/>
    <lineage>
        <taxon>Archaea</taxon>
        <taxon>Methanobacteriati</taxon>
        <taxon>Methanobacteriota</taxon>
        <taxon>Stenosarchaea group</taxon>
        <taxon>Halobacteria</taxon>
        <taxon>Halobacteriales</taxon>
        <taxon>Haloferacaceae</taxon>
        <taxon>Halogeometricum</taxon>
    </lineage>
</organism>
<evidence type="ECO:0000256" key="4">
    <source>
        <dbReference type="ARBA" id="ARBA00004613"/>
    </source>
</evidence>
<evidence type="ECO:0000256" key="8">
    <source>
        <dbReference type="ARBA" id="ARBA00022670"/>
    </source>
</evidence>
<evidence type="ECO:0000256" key="5">
    <source>
        <dbReference type="ARBA" id="ARBA00014116"/>
    </source>
</evidence>
<dbReference type="Gene3D" id="3.50.30.30">
    <property type="match status" value="1"/>
</dbReference>
<evidence type="ECO:0000259" key="21">
    <source>
        <dbReference type="Pfam" id="PF02225"/>
    </source>
</evidence>
<evidence type="ECO:0000256" key="10">
    <source>
        <dbReference type="ARBA" id="ARBA00022729"/>
    </source>
</evidence>
<keyword evidence="24" id="KW-1185">Reference proteome</keyword>
<evidence type="ECO:0000256" key="3">
    <source>
        <dbReference type="ARBA" id="ARBA00004555"/>
    </source>
</evidence>
<name>A0ABU2GGN3_9EURY</name>
<evidence type="ECO:0000256" key="6">
    <source>
        <dbReference type="ARBA" id="ARBA00022525"/>
    </source>
</evidence>
<dbReference type="CDD" id="cd04819">
    <property type="entry name" value="PA_2"/>
    <property type="match status" value="1"/>
</dbReference>
<dbReference type="Gene3D" id="3.40.630.10">
    <property type="entry name" value="Zn peptidases"/>
    <property type="match status" value="1"/>
</dbReference>
<comment type="subunit">
    <text evidence="19">Homodimer. The monomeric form is inactive while the homodimer is active.</text>
</comment>
<dbReference type="InterPro" id="IPR007484">
    <property type="entry name" value="Peptidase_M28"/>
</dbReference>
<dbReference type="RefSeq" id="WP_310924820.1">
    <property type="nucleotide sequence ID" value="NZ_JAMQOP010000002.1"/>
</dbReference>
<dbReference type="PANTHER" id="PTHR12053">
    <property type="entry name" value="PROTEASE FAMILY M28 PLASMA GLUTAMATE CARBOXYPEPTIDASE-RELATED"/>
    <property type="match status" value="1"/>
</dbReference>
<keyword evidence="8" id="KW-0645">Protease</keyword>
<keyword evidence="9" id="KW-0479">Metal-binding</keyword>
<keyword evidence="7" id="KW-0121">Carboxypeptidase</keyword>
<evidence type="ECO:0000256" key="16">
    <source>
        <dbReference type="ARBA" id="ARBA00023145"/>
    </source>
</evidence>
<dbReference type="InterPro" id="IPR046450">
    <property type="entry name" value="PA_dom_sf"/>
</dbReference>
<dbReference type="Pfam" id="PF02225">
    <property type="entry name" value="PA"/>
    <property type="match status" value="1"/>
</dbReference>
<evidence type="ECO:0000256" key="19">
    <source>
        <dbReference type="ARBA" id="ARBA00025833"/>
    </source>
</evidence>
<accession>A0ABU2GGN3</accession>
<dbReference type="EMBL" id="JAMQOP010000002">
    <property type="protein sequence ID" value="MDS0299973.1"/>
    <property type="molecule type" value="Genomic_DNA"/>
</dbReference>
<evidence type="ECO:0000256" key="20">
    <source>
        <dbReference type="ARBA" id="ARBA00033328"/>
    </source>
</evidence>
<evidence type="ECO:0000256" key="18">
    <source>
        <dbReference type="ARBA" id="ARBA00023228"/>
    </source>
</evidence>
<dbReference type="SUPFAM" id="SSF53187">
    <property type="entry name" value="Zn-dependent exopeptidases"/>
    <property type="match status" value="1"/>
</dbReference>
<feature type="domain" description="Peptidase M28" evidence="22">
    <location>
        <begin position="217"/>
        <end position="399"/>
    </location>
</feature>
<dbReference type="InterPro" id="IPR039866">
    <property type="entry name" value="CPQ"/>
</dbReference>
<comment type="subcellular location">
    <subcellularLocation>
        <location evidence="1">Endoplasmic reticulum</location>
    </subcellularLocation>
    <subcellularLocation>
        <location evidence="3">Golgi apparatus</location>
    </subcellularLocation>
    <subcellularLocation>
        <location evidence="2">Lysosome</location>
    </subcellularLocation>
    <subcellularLocation>
        <location evidence="4">Secreted</location>
    </subcellularLocation>
</comment>
<evidence type="ECO:0000313" key="24">
    <source>
        <dbReference type="Proteomes" id="UP001257060"/>
    </source>
</evidence>
<keyword evidence="6" id="KW-0964">Secreted</keyword>
<evidence type="ECO:0000256" key="2">
    <source>
        <dbReference type="ARBA" id="ARBA00004371"/>
    </source>
</evidence>
<proteinExistence type="predicted"/>